<feature type="compositionally biased region" description="Acidic residues" evidence="9">
    <location>
        <begin position="294"/>
        <end position="305"/>
    </location>
</feature>
<evidence type="ECO:0000256" key="9">
    <source>
        <dbReference type="SAM" id="MobiDB-lite"/>
    </source>
</evidence>
<dbReference type="GO" id="GO:0005730">
    <property type="term" value="C:nucleolus"/>
    <property type="evidence" value="ECO:0007669"/>
    <property type="project" value="UniProtKB-SubCell"/>
</dbReference>
<evidence type="ECO:0000256" key="8">
    <source>
        <dbReference type="ARBA" id="ARBA00023242"/>
    </source>
</evidence>
<evidence type="ECO:0000256" key="4">
    <source>
        <dbReference type="ARBA" id="ARBA00018689"/>
    </source>
</evidence>
<evidence type="ECO:0000256" key="1">
    <source>
        <dbReference type="ARBA" id="ARBA00002773"/>
    </source>
</evidence>
<feature type="region of interest" description="Disordered" evidence="9">
    <location>
        <begin position="207"/>
        <end position="305"/>
    </location>
</feature>
<comment type="caution">
    <text evidence="10">The sequence shown here is derived from an EMBL/GenBank/DDBJ whole genome shotgun (WGS) entry which is preliminary data.</text>
</comment>
<comment type="subcellular location">
    <subcellularLocation>
        <location evidence="2">Nucleus</location>
        <location evidence="2">Nucleolus</location>
    </subcellularLocation>
</comment>
<dbReference type="InterPro" id="IPR050786">
    <property type="entry name" value="EFG1_rRNA-proc"/>
</dbReference>
<proteinExistence type="inferred from homology"/>
<feature type="compositionally biased region" description="Basic and acidic residues" evidence="9">
    <location>
        <begin position="240"/>
        <end position="265"/>
    </location>
</feature>
<dbReference type="GO" id="GO:0000462">
    <property type="term" value="P:maturation of SSU-rRNA from tricistronic rRNA transcript (SSU-rRNA, 5.8S rRNA, LSU-rRNA)"/>
    <property type="evidence" value="ECO:0007669"/>
    <property type="project" value="TreeGrafter"/>
</dbReference>
<gene>
    <name evidence="10" type="ORF">CDD80_4963</name>
</gene>
<feature type="region of interest" description="Disordered" evidence="9">
    <location>
        <begin position="1"/>
        <end position="50"/>
    </location>
</feature>
<reference evidence="10 11" key="1">
    <citation type="submission" date="2017-06" db="EMBL/GenBank/DDBJ databases">
        <title>Ant-infecting Ophiocordyceps genomes reveal a high diversity of potential behavioral manipulation genes and a possible major role for enterotoxins.</title>
        <authorList>
            <person name="De Bekker C."/>
            <person name="Evans H.C."/>
            <person name="Brachmann A."/>
            <person name="Hughes D.P."/>
        </authorList>
    </citation>
    <scope>NUCLEOTIDE SEQUENCE [LARGE SCALE GENOMIC DNA]</scope>
    <source>
        <strain evidence="10 11">Map16</strain>
    </source>
</reference>
<dbReference type="GO" id="GO:0030688">
    <property type="term" value="C:preribosome, small subunit precursor"/>
    <property type="evidence" value="ECO:0007669"/>
    <property type="project" value="TreeGrafter"/>
</dbReference>
<evidence type="ECO:0000256" key="7">
    <source>
        <dbReference type="ARBA" id="ARBA00023054"/>
    </source>
</evidence>
<keyword evidence="7" id="KW-0175">Coiled coil</keyword>
<dbReference type="EMBL" id="NJES01000472">
    <property type="protein sequence ID" value="PHH71832.1"/>
    <property type="molecule type" value="Genomic_DNA"/>
</dbReference>
<evidence type="ECO:0000256" key="6">
    <source>
        <dbReference type="ARBA" id="ARBA00022552"/>
    </source>
</evidence>
<dbReference type="AlphaFoldDB" id="A0A2C5YWX3"/>
<evidence type="ECO:0000313" key="10">
    <source>
        <dbReference type="EMBL" id="PHH71832.1"/>
    </source>
</evidence>
<dbReference type="Proteomes" id="UP000226431">
    <property type="component" value="Unassembled WGS sequence"/>
</dbReference>
<dbReference type="STRING" id="2004952.A0A2C5YWX3"/>
<organism evidence="10 11">
    <name type="scientific">Ophiocordyceps camponoti-rufipedis</name>
    <dbReference type="NCBI Taxonomy" id="2004952"/>
    <lineage>
        <taxon>Eukaryota</taxon>
        <taxon>Fungi</taxon>
        <taxon>Dikarya</taxon>
        <taxon>Ascomycota</taxon>
        <taxon>Pezizomycotina</taxon>
        <taxon>Sordariomycetes</taxon>
        <taxon>Hypocreomycetidae</taxon>
        <taxon>Hypocreales</taxon>
        <taxon>Ophiocordycipitaceae</taxon>
        <taxon>Ophiocordyceps</taxon>
    </lineage>
</organism>
<feature type="compositionally biased region" description="Basic residues" evidence="9">
    <location>
        <begin position="23"/>
        <end position="37"/>
    </location>
</feature>
<feature type="compositionally biased region" description="Basic and acidic residues" evidence="9">
    <location>
        <begin position="284"/>
        <end position="293"/>
    </location>
</feature>
<keyword evidence="6" id="KW-0698">rRNA processing</keyword>
<evidence type="ECO:0000256" key="5">
    <source>
        <dbReference type="ARBA" id="ARBA00019827"/>
    </source>
</evidence>
<comment type="function">
    <text evidence="1">Involved in rRNA processing.</text>
</comment>
<dbReference type="PANTHER" id="PTHR33911">
    <property type="entry name" value="RRNA-PROCESSING PROTEIN EFG1"/>
    <property type="match status" value="1"/>
</dbReference>
<comment type="similarity">
    <text evidence="3">Belongs to the EFG1 family.</text>
</comment>
<evidence type="ECO:0000313" key="11">
    <source>
        <dbReference type="Proteomes" id="UP000226431"/>
    </source>
</evidence>
<protein>
    <recommendedName>
        <fullName evidence="4">rRNA-processing protein EFG1</fullName>
    </recommendedName>
    <alternativeName>
        <fullName evidence="5">rRNA-processing protein efg1</fullName>
    </alternativeName>
</protein>
<name>A0A2C5YWX3_9HYPO</name>
<sequence length="305" mass="34682">MGTKRSFSEAEPQGSDEKARDAQRKKHRGPAKYKHKPKDGPSGSSKRARSIARLLEHNQELPAHVRNDLERELTTLRTDIADKAFQKKRAIMISKYHKVRFFERRKASRLVKQLKRQMEQQPDDMDRLKRDLHVAEIDEAYTLYYPFMEPYVSLYAKSRTAQADDEDDDAVASAKLSLKAERPPMWSAVEQAVAEGPAACVRLRERRNAADEEKAKRPQPRQTPAAKGRDGRKQAAGAKQQKENEAKKQKDDGAKKGKDDGEKQGIDAGSGKSQLNRKERRRLMREAVDKAEAEAEAEGGFFEEL</sequence>
<feature type="compositionally biased region" description="Basic and acidic residues" evidence="9">
    <location>
        <begin position="207"/>
        <end position="216"/>
    </location>
</feature>
<evidence type="ECO:0000256" key="3">
    <source>
        <dbReference type="ARBA" id="ARBA00006916"/>
    </source>
</evidence>
<dbReference type="InterPro" id="IPR019310">
    <property type="entry name" value="Efg1"/>
</dbReference>
<dbReference type="OrthoDB" id="47732at2759"/>
<dbReference type="Pfam" id="PF10153">
    <property type="entry name" value="Efg1"/>
    <property type="match status" value="1"/>
</dbReference>
<keyword evidence="8" id="KW-0539">Nucleus</keyword>
<dbReference type="PANTHER" id="PTHR33911:SF1">
    <property type="entry name" value="RRNA-PROCESSING PROTEIN EFG1"/>
    <property type="match status" value="1"/>
</dbReference>
<keyword evidence="11" id="KW-1185">Reference proteome</keyword>
<evidence type="ECO:0000256" key="2">
    <source>
        <dbReference type="ARBA" id="ARBA00004604"/>
    </source>
</evidence>
<accession>A0A2C5YWX3</accession>